<keyword evidence="1" id="KW-0547">Nucleotide-binding</keyword>
<dbReference type="Gene3D" id="3.40.50.300">
    <property type="entry name" value="P-loop containing nucleotide triphosphate hydrolases"/>
    <property type="match status" value="1"/>
</dbReference>
<keyword evidence="5" id="KW-1185">Reference proteome</keyword>
<dbReference type="EMBL" id="JASSZA010000004">
    <property type="protein sequence ID" value="KAK2114050.1"/>
    <property type="molecule type" value="Genomic_DNA"/>
</dbReference>
<dbReference type="PANTHER" id="PTHR48103:SF2">
    <property type="entry name" value="MIDASIN"/>
    <property type="match status" value="1"/>
</dbReference>
<sequence length="146" mass="16288">MESIMKCVQMSWMVILVGPASVGKTSLVQLLAHLTGHTLKIMAMNSAMDTTELLGGFEQVDLIRPWRQLLEKVEGAVRALLRDSLLMSADDAEVVLRAWSHFLLTYKPKCLGEGSKTITMEIVNKLEAVLLLMQRLNNKINSYSKA</sequence>
<dbReference type="Pfam" id="PF07728">
    <property type="entry name" value="AAA_5"/>
    <property type="match status" value="1"/>
</dbReference>
<dbReference type="InterPro" id="IPR027417">
    <property type="entry name" value="P-loop_NTPase"/>
</dbReference>
<evidence type="ECO:0000256" key="2">
    <source>
        <dbReference type="ARBA" id="ARBA00022840"/>
    </source>
</evidence>
<gene>
    <name evidence="4" type="primary">MDN1_6</name>
    <name evidence="4" type="ORF">P7K49_008316</name>
</gene>
<comment type="caution">
    <text evidence="4">The sequence shown here is derived from an EMBL/GenBank/DDBJ whole genome shotgun (WGS) entry which is preliminary data.</text>
</comment>
<feature type="domain" description="ATPase dynein-related AAA" evidence="3">
    <location>
        <begin position="14"/>
        <end position="58"/>
    </location>
</feature>
<organism evidence="4 5">
    <name type="scientific">Saguinus oedipus</name>
    <name type="common">Cotton-top tamarin</name>
    <name type="synonym">Oedipomidas oedipus</name>
    <dbReference type="NCBI Taxonomy" id="9490"/>
    <lineage>
        <taxon>Eukaryota</taxon>
        <taxon>Metazoa</taxon>
        <taxon>Chordata</taxon>
        <taxon>Craniata</taxon>
        <taxon>Vertebrata</taxon>
        <taxon>Euteleostomi</taxon>
        <taxon>Mammalia</taxon>
        <taxon>Eutheria</taxon>
        <taxon>Euarchontoglires</taxon>
        <taxon>Primates</taxon>
        <taxon>Haplorrhini</taxon>
        <taxon>Platyrrhini</taxon>
        <taxon>Cebidae</taxon>
        <taxon>Callitrichinae</taxon>
        <taxon>Saguinus</taxon>
    </lineage>
</organism>
<dbReference type="InterPro" id="IPR011704">
    <property type="entry name" value="ATPase_dyneun-rel_AAA"/>
</dbReference>
<dbReference type="Proteomes" id="UP001266305">
    <property type="component" value="Unassembled WGS sequence"/>
</dbReference>
<name>A0ABQ9VXD9_SAGOE</name>
<keyword evidence="2" id="KW-0067">ATP-binding</keyword>
<accession>A0ABQ9VXD9</accession>
<reference evidence="4 5" key="1">
    <citation type="submission" date="2023-05" db="EMBL/GenBank/DDBJ databases">
        <title>B98-5 Cell Line De Novo Hybrid Assembly: An Optical Mapping Approach.</title>
        <authorList>
            <person name="Kananen K."/>
            <person name="Auerbach J.A."/>
            <person name="Kautto E."/>
            <person name="Blachly J.S."/>
        </authorList>
    </citation>
    <scope>NUCLEOTIDE SEQUENCE [LARGE SCALE GENOMIC DNA]</scope>
    <source>
        <strain evidence="4">B95-8</strain>
        <tissue evidence="4">Cell line</tissue>
    </source>
</reference>
<feature type="non-terminal residue" evidence="4">
    <location>
        <position position="146"/>
    </location>
</feature>
<evidence type="ECO:0000259" key="3">
    <source>
        <dbReference type="Pfam" id="PF07728"/>
    </source>
</evidence>
<proteinExistence type="predicted"/>
<evidence type="ECO:0000313" key="5">
    <source>
        <dbReference type="Proteomes" id="UP001266305"/>
    </source>
</evidence>
<dbReference type="PANTHER" id="PTHR48103">
    <property type="entry name" value="MIDASIN-RELATED"/>
    <property type="match status" value="1"/>
</dbReference>
<dbReference type="SUPFAM" id="SSF52540">
    <property type="entry name" value="P-loop containing nucleoside triphosphate hydrolases"/>
    <property type="match status" value="1"/>
</dbReference>
<evidence type="ECO:0000256" key="1">
    <source>
        <dbReference type="ARBA" id="ARBA00022741"/>
    </source>
</evidence>
<protein>
    <submittedName>
        <fullName evidence="4">AAA ATPase midasin</fullName>
    </submittedName>
</protein>
<evidence type="ECO:0000313" key="4">
    <source>
        <dbReference type="EMBL" id="KAK2114050.1"/>
    </source>
</evidence>